<dbReference type="EMBL" id="JABXXO010000004">
    <property type="protein sequence ID" value="KAF7778884.1"/>
    <property type="molecule type" value="Genomic_DNA"/>
</dbReference>
<dbReference type="SMART" id="SM00490">
    <property type="entry name" value="HELICc"/>
    <property type="match status" value="1"/>
</dbReference>
<dbReference type="Pfam" id="PF22982">
    <property type="entry name" value="WHD_HRQ1"/>
    <property type="match status" value="1"/>
</dbReference>
<feature type="domain" description="Helicase ATP-binding" evidence="3">
    <location>
        <begin position="309"/>
        <end position="492"/>
    </location>
</feature>
<dbReference type="PANTHER" id="PTHR47957">
    <property type="entry name" value="ATP-DEPENDENT HELICASE HRQ1"/>
    <property type="match status" value="1"/>
</dbReference>
<dbReference type="Pfam" id="PF09369">
    <property type="entry name" value="MZB"/>
    <property type="match status" value="1"/>
</dbReference>
<dbReference type="GO" id="GO:0006289">
    <property type="term" value="P:nucleotide-excision repair"/>
    <property type="evidence" value="ECO:0007669"/>
    <property type="project" value="TreeGrafter"/>
</dbReference>
<accession>A0A8H7KJ38</accession>
<keyword evidence="2" id="KW-0067">ATP-binding</keyword>
<evidence type="ECO:0000313" key="6">
    <source>
        <dbReference type="Proteomes" id="UP000629468"/>
    </source>
</evidence>
<gene>
    <name evidence="5" type="ORF">Agabi119p4_3229</name>
</gene>
<dbReference type="InterPro" id="IPR001650">
    <property type="entry name" value="Helicase_C-like"/>
</dbReference>
<dbReference type="GO" id="GO:0036297">
    <property type="term" value="P:interstrand cross-link repair"/>
    <property type="evidence" value="ECO:0007669"/>
    <property type="project" value="TreeGrafter"/>
</dbReference>
<dbReference type="Proteomes" id="UP000629468">
    <property type="component" value="Unassembled WGS sequence"/>
</dbReference>
<dbReference type="InterPro" id="IPR011545">
    <property type="entry name" value="DEAD/DEAH_box_helicase_dom"/>
</dbReference>
<protein>
    <submittedName>
        <fullName evidence="5">Uncharacterized protein</fullName>
    </submittedName>
</protein>
<dbReference type="InterPro" id="IPR014939">
    <property type="entry name" value="CDT1_Gemini-bd-like"/>
</dbReference>
<evidence type="ECO:0000259" key="3">
    <source>
        <dbReference type="PROSITE" id="PS51192"/>
    </source>
</evidence>
<dbReference type="GO" id="GO:0005524">
    <property type="term" value="F:ATP binding"/>
    <property type="evidence" value="ECO:0007669"/>
    <property type="project" value="UniProtKB-KW"/>
</dbReference>
<keyword evidence="1" id="KW-0547">Nucleotide-binding</keyword>
<comment type="caution">
    <text evidence="5">The sequence shown here is derived from an EMBL/GenBank/DDBJ whole genome shotgun (WGS) entry which is preliminary data.</text>
</comment>
<dbReference type="InterPro" id="IPR055227">
    <property type="entry name" value="HRQ1_WHD"/>
</dbReference>
<evidence type="ECO:0000313" key="5">
    <source>
        <dbReference type="EMBL" id="KAF7778884.1"/>
    </source>
</evidence>
<dbReference type="InterPro" id="IPR018973">
    <property type="entry name" value="MZB"/>
</dbReference>
<evidence type="ECO:0000256" key="1">
    <source>
        <dbReference type="ARBA" id="ARBA00022741"/>
    </source>
</evidence>
<dbReference type="PROSITE" id="PS51192">
    <property type="entry name" value="HELICASE_ATP_BIND_1"/>
    <property type="match status" value="1"/>
</dbReference>
<dbReference type="GO" id="GO:0003676">
    <property type="term" value="F:nucleic acid binding"/>
    <property type="evidence" value="ECO:0007669"/>
    <property type="project" value="InterPro"/>
</dbReference>
<organism evidence="5 6">
    <name type="scientific">Agaricus bisporus var. burnettii</name>
    <dbReference type="NCBI Taxonomy" id="192524"/>
    <lineage>
        <taxon>Eukaryota</taxon>
        <taxon>Fungi</taxon>
        <taxon>Dikarya</taxon>
        <taxon>Basidiomycota</taxon>
        <taxon>Agaricomycotina</taxon>
        <taxon>Agaricomycetes</taxon>
        <taxon>Agaricomycetidae</taxon>
        <taxon>Agaricales</taxon>
        <taxon>Agaricineae</taxon>
        <taxon>Agaricaceae</taxon>
        <taxon>Agaricus</taxon>
    </lineage>
</organism>
<dbReference type="Pfam" id="PF00270">
    <property type="entry name" value="DEAD"/>
    <property type="match status" value="1"/>
</dbReference>
<name>A0A8H7KJ38_AGABI</name>
<dbReference type="CDD" id="cd18797">
    <property type="entry name" value="SF2_C_Hrq"/>
    <property type="match status" value="1"/>
</dbReference>
<dbReference type="AlphaFoldDB" id="A0A8H7KJ38"/>
<dbReference type="Pfam" id="PF00271">
    <property type="entry name" value="Helicase_C"/>
    <property type="match status" value="1"/>
</dbReference>
<dbReference type="PROSITE" id="PS51194">
    <property type="entry name" value="HELICASE_CTER"/>
    <property type="match status" value="1"/>
</dbReference>
<evidence type="ECO:0000259" key="4">
    <source>
        <dbReference type="PROSITE" id="PS51194"/>
    </source>
</evidence>
<dbReference type="GO" id="GO:0005634">
    <property type="term" value="C:nucleus"/>
    <property type="evidence" value="ECO:0007669"/>
    <property type="project" value="TreeGrafter"/>
</dbReference>
<proteinExistence type="predicted"/>
<dbReference type="InterPro" id="IPR027417">
    <property type="entry name" value="P-loop_NTPase"/>
</dbReference>
<dbReference type="SUPFAM" id="SSF52540">
    <property type="entry name" value="P-loop containing nucleoside triphosphate hydrolases"/>
    <property type="match status" value="1"/>
</dbReference>
<dbReference type="GO" id="GO:0043138">
    <property type="term" value="F:3'-5' DNA helicase activity"/>
    <property type="evidence" value="ECO:0007669"/>
    <property type="project" value="TreeGrafter"/>
</dbReference>
<dbReference type="InterPro" id="IPR014001">
    <property type="entry name" value="Helicase_ATP-bd"/>
</dbReference>
<sequence>MKRSSSSNPSSAKKARRISKTKEDVEWPEHFTSLFAVFKVSYWAHYNLRLSDCFKALNTVLAFISSKKQIATTFDAIRSSVEGILKRPLELQAVAEIKALLPDIVKFSYIPRNDSAINENADLKGKHRAKSPDFVIPSTRVANASGEGRILVLEFADNLRGKKSRNVGLSYQQAPSLTPAAMKLLIETRNDIFGQAVNDLILATMHQSDPVQMLQQAAREHVPVVPYALITPSDQECATNTNARPSVNDLVQKIMDQDWYREQIIFRKTVDAREPLHGELGSSLSPSITSALATSRSIGSFYAHQSEAIRALFEGKHVVVSTSTASGKSLIYQVPILKFLEDDIEAKAICIYPTKALEQDQKASLETMIQNCPGLEHIRVSTYDGDTPQEQRPTIREESSVIFTNFDTIHASILPHEDNWRSFLRQVKLVVVDELHYYSGLLGSHVAFIMRRFRRICAAVGNRQIRFISCTATLGNPGAHMQKIFCLGEDEIRVVDTDGAPSGRKDFLVWNPPLIDNANKNLGRRGSISEATLLMRFLMQQGARVLLFCKIRKVCELAMRAIRADLSNEGQLDILAKVKAYRGGYSQEDRRRIEEEAFSGQLLGIIATNALELGIDIGALDIVIMLGFPMSVASFRQQAGRAGRRVRDSLAIFVADPFPIDQYYVNHSEELFSHAMEDLVIDTESPVILEAHLQCAAHEMPIHREDKQYFGPLMPDICEKKLLKDRDGWYQTHPNFLPYPPRFVSIRGAQEERYAVICVKTDAANIILEEVEVSRAMFEVYEGGIFMHQGEAYIVTEVSHDNKIAKVIQANVNYHTSPRDFTNVDAVRTTRIRAIGNHRAFYGMVNVEVKVFGFFKIRNNTILDAVEIDTPPYVCDTTGFWIDVPRSILELLRRKHFNLAEAIHAAQHAFLNQFPLSEDLRTECKAAEKEYRVTESSRKRPARIIFYDSIGKGGGVAAKAFDYAHETLRKAHSALENCHCEEGCGNCVQSATCREANQVSSKLGGGIIIRSILGLPIDPDVVTLQSGQQIQIPDTIAEAQTVYGRGNIEVEEEGSDRLH</sequence>
<dbReference type="PANTHER" id="PTHR47957:SF3">
    <property type="entry name" value="ATP-DEPENDENT HELICASE HRQ1"/>
    <property type="match status" value="1"/>
</dbReference>
<dbReference type="Pfam" id="PF08839">
    <property type="entry name" value="CDT1"/>
    <property type="match status" value="1"/>
</dbReference>
<dbReference type="SMART" id="SM00487">
    <property type="entry name" value="DEXDc"/>
    <property type="match status" value="1"/>
</dbReference>
<dbReference type="CDD" id="cd17923">
    <property type="entry name" value="DEXHc_Hrq1-like"/>
    <property type="match status" value="1"/>
</dbReference>
<evidence type="ECO:0000256" key="2">
    <source>
        <dbReference type="ARBA" id="ARBA00022840"/>
    </source>
</evidence>
<dbReference type="Gene3D" id="3.40.50.300">
    <property type="entry name" value="P-loop containing nucleotide triphosphate hydrolases"/>
    <property type="match status" value="2"/>
</dbReference>
<reference evidence="5 6" key="1">
    <citation type="journal article" name="Sci. Rep.">
        <title>Telomere-to-telomere assembled and centromere annotated genomes of the two main subspecies of the button mushroom Agaricus bisporus reveal especially polymorphic chromosome ends.</title>
        <authorList>
            <person name="Sonnenberg A.S.M."/>
            <person name="Sedaghat-Telgerd N."/>
            <person name="Lavrijssen B."/>
            <person name="Ohm R.A."/>
            <person name="Hendrickx P.M."/>
            <person name="Scholtmeijer K."/>
            <person name="Baars J.J.P."/>
            <person name="van Peer A."/>
        </authorList>
    </citation>
    <scope>NUCLEOTIDE SEQUENCE [LARGE SCALE GENOMIC DNA]</scope>
    <source>
        <strain evidence="5 6">H119_p4</strain>
    </source>
</reference>
<feature type="domain" description="Helicase C-terminal" evidence="4">
    <location>
        <begin position="530"/>
        <end position="687"/>
    </location>
</feature>